<proteinExistence type="inferred from homology"/>
<comment type="function">
    <text evidence="7">Catalyzes the isomerization of 5-dehydro-4-deoxy-D-glucuronate to 3-deoxy-D-glycero-2,5-hexodiulosonate.</text>
</comment>
<evidence type="ECO:0000256" key="4">
    <source>
        <dbReference type="ARBA" id="ARBA00022723"/>
    </source>
</evidence>
<dbReference type="GO" id="GO:0008697">
    <property type="term" value="F:4-deoxy-L-threo-5-hexosulose-uronate ketol-isomerase activity"/>
    <property type="evidence" value="ECO:0007669"/>
    <property type="project" value="UniProtKB-EC"/>
</dbReference>
<keyword evidence="5 7" id="KW-0862">Zinc</keyword>
<feature type="binding site" evidence="7">
    <location>
        <position position="243"/>
    </location>
    <ligand>
        <name>Zn(2+)</name>
        <dbReference type="ChEBI" id="CHEBI:29105"/>
    </ligand>
</feature>
<dbReference type="CDD" id="cd20294">
    <property type="entry name" value="cupin_KduI_N"/>
    <property type="match status" value="1"/>
</dbReference>
<organism evidence="8 9">
    <name type="scientific">Glaciecola siphonariae</name>
    <dbReference type="NCBI Taxonomy" id="521012"/>
    <lineage>
        <taxon>Bacteria</taxon>
        <taxon>Pseudomonadati</taxon>
        <taxon>Pseudomonadota</taxon>
        <taxon>Gammaproteobacteria</taxon>
        <taxon>Alteromonadales</taxon>
        <taxon>Alteromonadaceae</taxon>
        <taxon>Glaciecola</taxon>
    </lineage>
</organism>
<dbReference type="InterPro" id="IPR021120">
    <property type="entry name" value="KduI/IolB_isomerase"/>
</dbReference>
<comment type="catalytic activity">
    <reaction evidence="1 7">
        <text>5-dehydro-4-deoxy-D-glucuronate = 3-deoxy-D-glycero-2,5-hexodiulosonate</text>
        <dbReference type="Rhea" id="RHEA:23896"/>
        <dbReference type="ChEBI" id="CHEBI:17117"/>
        <dbReference type="ChEBI" id="CHEBI:29071"/>
        <dbReference type="EC" id="5.3.1.17"/>
    </reaction>
</comment>
<dbReference type="Gene3D" id="2.60.120.10">
    <property type="entry name" value="Jelly Rolls"/>
    <property type="match status" value="1"/>
</dbReference>
<evidence type="ECO:0000313" key="8">
    <source>
        <dbReference type="EMBL" id="MFC4700637.1"/>
    </source>
</evidence>
<evidence type="ECO:0000256" key="3">
    <source>
        <dbReference type="ARBA" id="ARBA00008086"/>
    </source>
</evidence>
<dbReference type="InterPro" id="IPR014710">
    <property type="entry name" value="RmlC-like_jellyroll"/>
</dbReference>
<dbReference type="RefSeq" id="WP_382408364.1">
    <property type="nucleotide sequence ID" value="NZ_JBHSGU010000003.1"/>
</dbReference>
<gene>
    <name evidence="7 8" type="primary">kduI</name>
    <name evidence="8" type="ORF">ACFO4O_10735</name>
</gene>
<evidence type="ECO:0000313" key="9">
    <source>
        <dbReference type="Proteomes" id="UP001595897"/>
    </source>
</evidence>
<dbReference type="InterPro" id="IPR011051">
    <property type="entry name" value="RmlC_Cupin_sf"/>
</dbReference>
<protein>
    <recommendedName>
        <fullName evidence="7">4-deoxy-L-threo-5-hexosulose-uronate ketol-isomerase</fullName>
        <ecNumber evidence="7">5.3.1.17</ecNumber>
    </recommendedName>
    <alternativeName>
        <fullName evidence="7">5-keto-4-deoxyuronate isomerase</fullName>
    </alternativeName>
    <alternativeName>
        <fullName evidence="7">DKI isomerase</fullName>
    </alternativeName>
</protein>
<comment type="similarity">
    <text evidence="3 7">Belongs to the KduI family.</text>
</comment>
<dbReference type="PANTHER" id="PTHR38461">
    <property type="entry name" value="4-DEOXY-L-THREO-5-HEXOSULOSE-URONATE KETOL-ISOMERASE"/>
    <property type="match status" value="1"/>
</dbReference>
<dbReference type="InterPro" id="IPR027449">
    <property type="entry name" value="KduI_N"/>
</dbReference>
<dbReference type="Pfam" id="PF04962">
    <property type="entry name" value="KduI"/>
    <property type="match status" value="1"/>
</dbReference>
<evidence type="ECO:0000256" key="1">
    <source>
        <dbReference type="ARBA" id="ARBA00000552"/>
    </source>
</evidence>
<evidence type="ECO:0000256" key="6">
    <source>
        <dbReference type="ARBA" id="ARBA00023235"/>
    </source>
</evidence>
<dbReference type="PIRSF" id="PIRSF006625">
    <property type="entry name" value="KduI"/>
    <property type="match status" value="1"/>
</dbReference>
<dbReference type="SUPFAM" id="SSF51182">
    <property type="entry name" value="RmlC-like cupins"/>
    <property type="match status" value="1"/>
</dbReference>
<comment type="pathway">
    <text evidence="2 7">Glycan metabolism; pectin degradation; 2-dehydro-3-deoxy-D-gluconate from pectin: step 4/5.</text>
</comment>
<dbReference type="EMBL" id="JBHSGU010000003">
    <property type="protein sequence ID" value="MFC4700637.1"/>
    <property type="molecule type" value="Genomic_DNA"/>
</dbReference>
<comment type="cofactor">
    <cofactor evidence="7">
        <name>Zn(2+)</name>
        <dbReference type="ChEBI" id="CHEBI:29105"/>
    </cofactor>
    <text evidence="7">Binds 1 zinc ion per subunit.</text>
</comment>
<dbReference type="NCBIfam" id="NF002091">
    <property type="entry name" value="PRK00924.1"/>
    <property type="match status" value="1"/>
</dbReference>
<comment type="caution">
    <text evidence="8">The sequence shown here is derived from an EMBL/GenBank/DDBJ whole genome shotgun (WGS) entry which is preliminary data.</text>
</comment>
<dbReference type="PANTHER" id="PTHR38461:SF1">
    <property type="entry name" value="4-DEOXY-L-THREO-5-HEXOSULOSE-URONATE KETOL-ISOMERASE"/>
    <property type="match status" value="1"/>
</dbReference>
<dbReference type="CDD" id="cd20491">
    <property type="entry name" value="cupin_KduI_C"/>
    <property type="match status" value="1"/>
</dbReference>
<feature type="binding site" evidence="7">
    <location>
        <position position="201"/>
    </location>
    <ligand>
        <name>Zn(2+)</name>
        <dbReference type="ChEBI" id="CHEBI:29105"/>
    </ligand>
</feature>
<dbReference type="Gene3D" id="2.60.120.520">
    <property type="entry name" value="pectin degrading enzyme 5-keto 4- deoxyuronate isomerase, domain 1"/>
    <property type="match status" value="1"/>
</dbReference>
<evidence type="ECO:0000256" key="2">
    <source>
        <dbReference type="ARBA" id="ARBA00005148"/>
    </source>
</evidence>
<reference evidence="9" key="1">
    <citation type="journal article" date="2019" name="Int. J. Syst. Evol. Microbiol.">
        <title>The Global Catalogue of Microorganisms (GCM) 10K type strain sequencing project: providing services to taxonomists for standard genome sequencing and annotation.</title>
        <authorList>
            <consortium name="The Broad Institute Genomics Platform"/>
            <consortium name="The Broad Institute Genome Sequencing Center for Infectious Disease"/>
            <person name="Wu L."/>
            <person name="Ma J."/>
        </authorList>
    </citation>
    <scope>NUCLEOTIDE SEQUENCE [LARGE SCALE GENOMIC DNA]</scope>
    <source>
        <strain evidence="9">KACC 12507</strain>
    </source>
</reference>
<evidence type="ECO:0000256" key="7">
    <source>
        <dbReference type="HAMAP-Rule" id="MF_00687"/>
    </source>
</evidence>
<dbReference type="InterPro" id="IPR007045">
    <property type="entry name" value="KduI"/>
</dbReference>
<sequence>MQIRHSTNPKDAKHYDTTRLREEYLIESLMEQDKINLVYSQIDRVITGGAMPVNERLSLAAGDALRATSFLQRRELGIINVGGDGTVDVGGTEYALGKLDCLYVSRGEADPVFSSVDSANPALFYLVSTPAHTEYPTTKYTQQDANPIHLGSLETSNKRTIYQYIHEKGVRSCQLVMGLTLLDTGSVWNTFPAHTHDRRMEVYFYFNLGEDDRVMHLMGEPHETRHLVVKNHQAVLSPSWSIHSGAGTRNYGFIWAMAGENQAFDDMDAIDLNDFK</sequence>
<name>A0ABV9LVT5_9ALTE</name>
<evidence type="ECO:0000256" key="5">
    <source>
        <dbReference type="ARBA" id="ARBA00022833"/>
    </source>
</evidence>
<keyword evidence="4 7" id="KW-0479">Metal-binding</keyword>
<dbReference type="EC" id="5.3.1.17" evidence="7"/>
<keyword evidence="6 7" id="KW-0413">Isomerase</keyword>
<accession>A0ABV9LVT5</accession>
<feature type="binding site" evidence="7">
    <location>
        <position position="196"/>
    </location>
    <ligand>
        <name>Zn(2+)</name>
        <dbReference type="ChEBI" id="CHEBI:29105"/>
    </ligand>
</feature>
<dbReference type="HAMAP" id="MF_00687">
    <property type="entry name" value="KduI"/>
    <property type="match status" value="1"/>
</dbReference>
<dbReference type="Proteomes" id="UP001595897">
    <property type="component" value="Unassembled WGS sequence"/>
</dbReference>
<feature type="binding site" evidence="7">
    <location>
        <position position="194"/>
    </location>
    <ligand>
        <name>Zn(2+)</name>
        <dbReference type="ChEBI" id="CHEBI:29105"/>
    </ligand>
</feature>
<keyword evidence="9" id="KW-1185">Reference proteome</keyword>